<dbReference type="SUPFAM" id="SSF51735">
    <property type="entry name" value="NAD(P)-binding Rossmann-fold domains"/>
    <property type="match status" value="1"/>
</dbReference>
<keyword evidence="2" id="KW-0560">Oxidoreductase</keyword>
<dbReference type="Pfam" id="PF00106">
    <property type="entry name" value="adh_short"/>
    <property type="match status" value="1"/>
</dbReference>
<keyword evidence="4" id="KW-1185">Reference proteome</keyword>
<dbReference type="GO" id="GO:0016491">
    <property type="term" value="F:oxidoreductase activity"/>
    <property type="evidence" value="ECO:0007669"/>
    <property type="project" value="UniProtKB-KW"/>
</dbReference>
<evidence type="ECO:0000256" key="2">
    <source>
        <dbReference type="ARBA" id="ARBA00023002"/>
    </source>
</evidence>
<dbReference type="Proteomes" id="UP000236379">
    <property type="component" value="Unassembled WGS sequence"/>
</dbReference>
<dbReference type="InterPro" id="IPR002347">
    <property type="entry name" value="SDR_fam"/>
</dbReference>
<dbReference type="InterPro" id="IPR036291">
    <property type="entry name" value="NAD(P)-bd_dom_sf"/>
</dbReference>
<comment type="similarity">
    <text evidence="1">Belongs to the short-chain dehydrogenases/reductases (SDR) family.</text>
</comment>
<name>A0A2K3UY79_9DEIO</name>
<gene>
    <name evidence="3" type="ORF">CVO96_08945</name>
</gene>
<accession>A0A2K3UY79</accession>
<evidence type="ECO:0000313" key="3">
    <source>
        <dbReference type="EMBL" id="PNY81491.1"/>
    </source>
</evidence>
<proteinExistence type="inferred from homology"/>
<dbReference type="PANTHER" id="PTHR24320">
    <property type="entry name" value="RETINOL DEHYDROGENASE"/>
    <property type="match status" value="1"/>
</dbReference>
<reference evidence="3 4" key="1">
    <citation type="submission" date="2018-01" db="EMBL/GenBank/DDBJ databases">
        <title>Deinococcus koreensis sp. nov., a radiation-resistant bacterium isolated from river water.</title>
        <authorList>
            <person name="Choi A."/>
        </authorList>
    </citation>
    <scope>NUCLEOTIDE SEQUENCE [LARGE SCALE GENOMIC DNA]</scope>
    <source>
        <strain evidence="3 4">SJW1-2</strain>
    </source>
</reference>
<dbReference type="PANTHER" id="PTHR24320:SF148">
    <property type="entry name" value="NAD(P)-BINDING ROSSMANN-FOLD SUPERFAMILY PROTEIN"/>
    <property type="match status" value="1"/>
</dbReference>
<protein>
    <recommendedName>
        <fullName evidence="5">Dehydrogenase</fullName>
    </recommendedName>
</protein>
<evidence type="ECO:0000313" key="4">
    <source>
        <dbReference type="Proteomes" id="UP000236379"/>
    </source>
</evidence>
<evidence type="ECO:0008006" key="5">
    <source>
        <dbReference type="Google" id="ProtNLM"/>
    </source>
</evidence>
<dbReference type="AlphaFoldDB" id="A0A2K3UY79"/>
<dbReference type="RefSeq" id="WP_103311934.1">
    <property type="nucleotide sequence ID" value="NZ_PPPD01000001.1"/>
</dbReference>
<comment type="caution">
    <text evidence="3">The sequence shown here is derived from an EMBL/GenBank/DDBJ whole genome shotgun (WGS) entry which is preliminary data.</text>
</comment>
<dbReference type="EMBL" id="PPPD01000001">
    <property type="protein sequence ID" value="PNY81491.1"/>
    <property type="molecule type" value="Genomic_DNA"/>
</dbReference>
<sequence>MTRPARSVLVTGGNTGLGAAAAHELARRGWAVLLTARSPAAGEAAAGRIRAAAPGAQVWALPLDLAELRSVDTLLAQLWASDVPWPPLHALIANAGVQHVSARERTAQGFEGTFGVNHLGHVQLLRGLLAGPLREPGQIVLVGSGTHDGQARHLLPFPPPYDLKAHELADPTRFPQPAGSEVEDARRRYAASKLANTQTAFHLARDLTAAGRRLRVSAFDPGLMPGSGLAREYAPLQRLLWHRALPLLARLAPGSASTVERSGRHLAALLDMPEAQGGGYYVQGGRGAGPRSGHASALARDEARARALWEDSLALLDGVHASPWFSSPR</sequence>
<organism evidence="3 4">
    <name type="scientific">Deinococcus koreensis</name>
    <dbReference type="NCBI Taxonomy" id="2054903"/>
    <lineage>
        <taxon>Bacteria</taxon>
        <taxon>Thermotogati</taxon>
        <taxon>Deinococcota</taxon>
        <taxon>Deinococci</taxon>
        <taxon>Deinococcales</taxon>
        <taxon>Deinococcaceae</taxon>
        <taxon>Deinococcus</taxon>
    </lineage>
</organism>
<dbReference type="OrthoDB" id="9809821at2"/>
<evidence type="ECO:0000256" key="1">
    <source>
        <dbReference type="ARBA" id="ARBA00006484"/>
    </source>
</evidence>
<dbReference type="Gene3D" id="3.40.50.720">
    <property type="entry name" value="NAD(P)-binding Rossmann-like Domain"/>
    <property type="match status" value="1"/>
</dbReference>
<dbReference type="PRINTS" id="PR00081">
    <property type="entry name" value="GDHRDH"/>
</dbReference>